<protein>
    <submittedName>
        <fullName evidence="2">Uncharacterized protein</fullName>
    </submittedName>
</protein>
<sequence length="190" mass="20897">MDSVKRATLKIHTSGDVCVGDLKGSEGKLILPSGAIYDGYFKEGLRHGNGKCTWPSGTSYEGDWDERKTIGKGKCVWPSGKSYEGDWDKGNGLEEENADGSVYRGSWKLDNRHGIGEQKYQNSDVYEAGERCGRGVYKGLTGELFDGFWLNGLTNGPGFYRFKGGNCFFGTFTDGKLVKLDKLYLATGIE</sequence>
<dbReference type="PANTHER" id="PTHR23084:SF263">
    <property type="entry name" value="MORN REPEAT-CONTAINING PROTEIN 1"/>
    <property type="match status" value="1"/>
</dbReference>
<dbReference type="GO" id="GO:0016020">
    <property type="term" value="C:membrane"/>
    <property type="evidence" value="ECO:0007669"/>
    <property type="project" value="UniProtKB-ARBA"/>
</dbReference>
<dbReference type="SUPFAM" id="SSF82185">
    <property type="entry name" value="Histone H3 K4-specific methyltransferase SET7/9 N-terminal domain"/>
    <property type="match status" value="2"/>
</dbReference>
<dbReference type="Pfam" id="PF02493">
    <property type="entry name" value="MORN"/>
    <property type="match status" value="5"/>
</dbReference>
<accession>A0AAD8JD11</accession>
<dbReference type="PANTHER" id="PTHR23084">
    <property type="entry name" value="PHOSPHATIDYLINOSITOL-4-PHOSPHATE 5-KINASE RELATED"/>
    <property type="match status" value="1"/>
</dbReference>
<evidence type="ECO:0000313" key="2">
    <source>
        <dbReference type="EMBL" id="KAK1402245.1"/>
    </source>
</evidence>
<reference evidence="2" key="1">
    <citation type="submission" date="2023-02" db="EMBL/GenBank/DDBJ databases">
        <title>Genome of toxic invasive species Heracleum sosnowskyi carries increased number of genes despite the absence of recent whole-genome duplications.</title>
        <authorList>
            <person name="Schelkunov M."/>
            <person name="Shtratnikova V."/>
            <person name="Makarenko M."/>
            <person name="Klepikova A."/>
            <person name="Omelchenko D."/>
            <person name="Novikova G."/>
            <person name="Obukhova E."/>
            <person name="Bogdanov V."/>
            <person name="Penin A."/>
            <person name="Logacheva M."/>
        </authorList>
    </citation>
    <scope>NUCLEOTIDE SEQUENCE</scope>
    <source>
        <strain evidence="2">Hsosn_3</strain>
        <tissue evidence="2">Leaf</tissue>
    </source>
</reference>
<dbReference type="InterPro" id="IPR003409">
    <property type="entry name" value="MORN"/>
</dbReference>
<name>A0AAD8JD11_9APIA</name>
<organism evidence="2 3">
    <name type="scientific">Heracleum sosnowskyi</name>
    <dbReference type="NCBI Taxonomy" id="360622"/>
    <lineage>
        <taxon>Eukaryota</taxon>
        <taxon>Viridiplantae</taxon>
        <taxon>Streptophyta</taxon>
        <taxon>Embryophyta</taxon>
        <taxon>Tracheophyta</taxon>
        <taxon>Spermatophyta</taxon>
        <taxon>Magnoliopsida</taxon>
        <taxon>eudicotyledons</taxon>
        <taxon>Gunneridae</taxon>
        <taxon>Pentapetalae</taxon>
        <taxon>asterids</taxon>
        <taxon>campanulids</taxon>
        <taxon>Apiales</taxon>
        <taxon>Apiaceae</taxon>
        <taxon>Apioideae</taxon>
        <taxon>apioid superclade</taxon>
        <taxon>Tordylieae</taxon>
        <taxon>Tordyliinae</taxon>
        <taxon>Heracleum</taxon>
    </lineage>
</organism>
<dbReference type="Gene3D" id="2.20.110.10">
    <property type="entry name" value="Histone H3 K4-specific methyltransferase SET7/9 N-terminal domain"/>
    <property type="match status" value="1"/>
</dbReference>
<keyword evidence="1" id="KW-0677">Repeat</keyword>
<dbReference type="AlphaFoldDB" id="A0AAD8JD11"/>
<proteinExistence type="predicted"/>
<keyword evidence="3" id="KW-1185">Reference proteome</keyword>
<evidence type="ECO:0000256" key="1">
    <source>
        <dbReference type="ARBA" id="ARBA00022737"/>
    </source>
</evidence>
<comment type="caution">
    <text evidence="2">The sequence shown here is derived from an EMBL/GenBank/DDBJ whole genome shotgun (WGS) entry which is preliminary data.</text>
</comment>
<gene>
    <name evidence="2" type="ORF">POM88_001850</name>
</gene>
<dbReference type="SMART" id="SM00698">
    <property type="entry name" value="MORN"/>
    <property type="match status" value="5"/>
</dbReference>
<dbReference type="Proteomes" id="UP001237642">
    <property type="component" value="Unassembled WGS sequence"/>
</dbReference>
<dbReference type="EMBL" id="JAUIZM010000001">
    <property type="protein sequence ID" value="KAK1402245.1"/>
    <property type="molecule type" value="Genomic_DNA"/>
</dbReference>
<reference evidence="2" key="2">
    <citation type="submission" date="2023-05" db="EMBL/GenBank/DDBJ databases">
        <authorList>
            <person name="Schelkunov M.I."/>
        </authorList>
    </citation>
    <scope>NUCLEOTIDE SEQUENCE</scope>
    <source>
        <strain evidence="2">Hsosn_3</strain>
        <tissue evidence="2">Leaf</tissue>
    </source>
</reference>
<evidence type="ECO:0000313" key="3">
    <source>
        <dbReference type="Proteomes" id="UP001237642"/>
    </source>
</evidence>